<proteinExistence type="predicted"/>
<dbReference type="EMBL" id="CALNXI010003503">
    <property type="protein sequence ID" value="CAH3193502.1"/>
    <property type="molecule type" value="Genomic_DNA"/>
</dbReference>
<evidence type="ECO:0000256" key="2">
    <source>
        <dbReference type="ARBA" id="ARBA00022527"/>
    </source>
</evidence>
<protein>
    <submittedName>
        <fullName evidence="12">Uncharacterized protein</fullName>
    </submittedName>
</protein>
<evidence type="ECO:0000313" key="13">
    <source>
        <dbReference type="Proteomes" id="UP001159427"/>
    </source>
</evidence>
<evidence type="ECO:0000256" key="4">
    <source>
        <dbReference type="ARBA" id="ARBA00022692"/>
    </source>
</evidence>
<evidence type="ECO:0000256" key="11">
    <source>
        <dbReference type="SAM" id="Phobius"/>
    </source>
</evidence>
<dbReference type="PANTHER" id="PTHR23255:SF72">
    <property type="entry name" value="RECEPTOR PROTEIN SERINE_THREONINE KINASE"/>
    <property type="match status" value="1"/>
</dbReference>
<feature type="transmembrane region" description="Helical" evidence="11">
    <location>
        <begin position="155"/>
        <end position="177"/>
    </location>
</feature>
<evidence type="ECO:0000256" key="10">
    <source>
        <dbReference type="ARBA" id="ARBA00023170"/>
    </source>
</evidence>
<dbReference type="SUPFAM" id="SSF57302">
    <property type="entry name" value="Snake toxin-like"/>
    <property type="match status" value="1"/>
</dbReference>
<gene>
    <name evidence="12" type="ORF">PEVE_00026000</name>
</gene>
<keyword evidence="8 11" id="KW-1133">Transmembrane helix</keyword>
<keyword evidence="5" id="KW-0547">Nucleotide-binding</keyword>
<sequence>MLKEAGCRQDLVAVFGDLIGVSHIFASATKALDCALFDPKCKKSDPTAPTNSSCYTLQQCVHFPGVKPACCALFKRNQRGLGPSVVMQDCAQKSSFECGSLMCIAHARKRNSPKQAAKEYFCCCTEDRCNGLLVLFVEEEKGKSEIEESIRKLRLLIWAQIVAGTIFSSLIAIAYMLHKVSSNRRRRPLTQVVCNRGAHRYSNMPQWTRKDFQLITCLVRSKFGEVWQARPHGSNQIVRIRLTAGSDDVYLYDSHLMSKNTNL</sequence>
<dbReference type="PANTHER" id="PTHR23255">
    <property type="entry name" value="TRANSFORMING GROWTH FACTOR-BETA RECEPTOR TYPE I AND II"/>
    <property type="match status" value="1"/>
</dbReference>
<accession>A0ABN8SPH9</accession>
<dbReference type="InterPro" id="IPR000333">
    <property type="entry name" value="TGFB_receptor"/>
</dbReference>
<evidence type="ECO:0000256" key="1">
    <source>
        <dbReference type="ARBA" id="ARBA00004167"/>
    </source>
</evidence>
<evidence type="ECO:0000256" key="6">
    <source>
        <dbReference type="ARBA" id="ARBA00022777"/>
    </source>
</evidence>
<dbReference type="InterPro" id="IPR045860">
    <property type="entry name" value="Snake_toxin-like_sf"/>
</dbReference>
<evidence type="ECO:0000256" key="9">
    <source>
        <dbReference type="ARBA" id="ARBA00023136"/>
    </source>
</evidence>
<evidence type="ECO:0000256" key="7">
    <source>
        <dbReference type="ARBA" id="ARBA00022840"/>
    </source>
</evidence>
<evidence type="ECO:0000256" key="5">
    <source>
        <dbReference type="ARBA" id="ARBA00022741"/>
    </source>
</evidence>
<keyword evidence="9 11" id="KW-0472">Membrane</keyword>
<evidence type="ECO:0000313" key="12">
    <source>
        <dbReference type="EMBL" id="CAH3193502.1"/>
    </source>
</evidence>
<keyword evidence="2" id="KW-0723">Serine/threonine-protein kinase</keyword>
<keyword evidence="10" id="KW-0675">Receptor</keyword>
<comment type="caution">
    <text evidence="12">The sequence shown here is derived from an EMBL/GenBank/DDBJ whole genome shotgun (WGS) entry which is preliminary data.</text>
</comment>
<keyword evidence="3" id="KW-0808">Transferase</keyword>
<keyword evidence="4 11" id="KW-0812">Transmembrane</keyword>
<evidence type="ECO:0000256" key="8">
    <source>
        <dbReference type="ARBA" id="ARBA00022989"/>
    </source>
</evidence>
<keyword evidence="7" id="KW-0067">ATP-binding</keyword>
<dbReference type="Gene3D" id="2.10.60.10">
    <property type="entry name" value="CD59"/>
    <property type="match status" value="1"/>
</dbReference>
<organism evidence="12 13">
    <name type="scientific">Porites evermanni</name>
    <dbReference type="NCBI Taxonomy" id="104178"/>
    <lineage>
        <taxon>Eukaryota</taxon>
        <taxon>Metazoa</taxon>
        <taxon>Cnidaria</taxon>
        <taxon>Anthozoa</taxon>
        <taxon>Hexacorallia</taxon>
        <taxon>Scleractinia</taxon>
        <taxon>Fungiina</taxon>
        <taxon>Poritidae</taxon>
        <taxon>Porites</taxon>
    </lineage>
</organism>
<reference evidence="12 13" key="1">
    <citation type="submission" date="2022-05" db="EMBL/GenBank/DDBJ databases">
        <authorList>
            <consortium name="Genoscope - CEA"/>
            <person name="William W."/>
        </authorList>
    </citation>
    <scope>NUCLEOTIDE SEQUENCE [LARGE SCALE GENOMIC DNA]</scope>
</reference>
<keyword evidence="13" id="KW-1185">Reference proteome</keyword>
<dbReference type="Proteomes" id="UP001159427">
    <property type="component" value="Unassembled WGS sequence"/>
</dbReference>
<name>A0ABN8SPH9_9CNID</name>
<comment type="subcellular location">
    <subcellularLocation>
        <location evidence="1">Membrane</location>
        <topology evidence="1">Single-pass membrane protein</topology>
    </subcellularLocation>
</comment>
<evidence type="ECO:0000256" key="3">
    <source>
        <dbReference type="ARBA" id="ARBA00022679"/>
    </source>
</evidence>
<keyword evidence="6" id="KW-0418">Kinase</keyword>